<feature type="region of interest" description="Disordered" evidence="7">
    <location>
        <begin position="83"/>
        <end position="103"/>
    </location>
</feature>
<comment type="subcellular location">
    <subcellularLocation>
        <location evidence="2">Chromosome</location>
        <location evidence="2">Telomere</location>
    </subcellularLocation>
    <subcellularLocation>
        <location evidence="1">Nucleus</location>
    </subcellularLocation>
</comment>
<feature type="compositionally biased region" description="Basic and acidic residues" evidence="7">
    <location>
        <begin position="1603"/>
        <end position="1614"/>
    </location>
</feature>
<comment type="caution">
    <text evidence="9">The sequence shown here is derived from an EMBL/GenBank/DDBJ whole genome shotgun (WGS) entry which is preliminary data.</text>
</comment>
<dbReference type="InterPro" id="IPR022031">
    <property type="entry name" value="Rif1_N"/>
</dbReference>
<gene>
    <name evidence="9" type="ORF">N657DRAFT_610143</name>
</gene>
<dbReference type="PANTHER" id="PTHR22928">
    <property type="entry name" value="TELOMERE-ASSOCIATED PROTEIN RIF1"/>
    <property type="match status" value="1"/>
</dbReference>
<feature type="region of interest" description="Disordered" evidence="7">
    <location>
        <begin position="1106"/>
        <end position="1153"/>
    </location>
</feature>
<feature type="compositionally biased region" description="Basic residues" evidence="7">
    <location>
        <begin position="1543"/>
        <end position="1553"/>
    </location>
</feature>
<sequence length="1774" mass="196452">MSSPAVLSNFLGSLPPRPPTPPREAHHEAAVPIKPSLGSIDTQLSLHTPPGHSPASSITTSTSHRIRKKVGFSAEAEYKDPPVYVDGEGVRQHPTPVSLSRSASKPVKSILKVTANAPNLLDPTAGSDCDPSNLQVNLAAMLESTLQQLAGGDRDSKLDAYLMLTRAWKASNNLPDRVALQEKMTLFTQFMQRDIVAKSPEGTLDTSLVNHALNLLNTFLHFPAIASTISNDFGIFLVDHCIRSFEDASVPKDTARRLMQAISLQNFSSKVMTPDRVGRLVSSLRNIEEHLKGKSIVLSRVLIYRKLVQQARQPMVSYSDWLLDMFTDMLSNVKDIRSAAISLGLEAAFSIGHEKSLSRKVMEVLNLSYEDRRYIEYYEAKLNAMAKNKHESAVVPEIWSIVLLLLRIRPEKWEFGKRWLHIIQNCFNSTDFPTKIAANHAWGRFVYLMLLESKALSAKNMSILTSPLISQLLRRKGSGRTSEELRQTVLGGICNLFYYAFKPNTSYDVLDGYWDSSLEHVLRKLLEPTAEAAEGNLCQVSAILSGLFDCTTPRRWRVDHIAETSVVRPDELPAIDPKWLRQNSNRVFAVVEPILEQDFFALAKLGSATHNLWQTLVTTVASAAAKEIKVSKDTSLFVAEALAVLQKLWSRGLTNKADATVSSADFLLSARAYLEIMTSSLGVLPFTEKTGKPHSCARPPLYTLFSMLSALPPDVPDDACFATFFREIFAPFFDSKGDKARMDLAQDLISVIPMDNPRPFGAWVLVAENIFCWLEPGHHSHQSTASAGETPVGHDYRDIVKVLERGLRSTPNLPYDEWESLFHACVKRVREETGDAGVAIVVIEPLAKVLAELFTAQDGVQRTLLCVRYVAELVSVATQPRDRQAVDAARKRLWGTVLAGSRSSSFDTFDNLYRLINEVLGFLYNHLNLVHHDDEFDFVNRDFTTAHLFKEISGFFDRCNSHLLLRAMVSVQDGCLPWFEDQERLLGSVPNPVLAATKSLWDKLSHLIASIEHPEQHLQFLERFFCASFASCHRAMVNGAISLWNRLFQNVGHLDYPEELRAALERLQLQADIILPGLEVSSAEYPAQQPAFIESFENFSLPRLPSTRSSSRIGTPRPSSSQAKSPASTRASWRHLDRSPQRKPAAANWRNTTPRLRHDDSQIQFAAIEPSSAMGSLLESQVLTERQKEIRDRQRENAALFPEIRSSPGIKSKVSGRQMESAGTRTRQDATPEPERGFDDYISSTPTPRRGQVVVIPEHDLTDPPSSPPELRGNPLAAEIRSRSASHSLMEEWQFSSSPVSGSPNPNRHEIVPDPSSKRGYVNVVTLPRAEDAGSEVPSSPAKAESRAESQSAVDEIIEDSMILEVVEVAPIPEPAEISKEIPSTPRRSSRLFQARSRETPTPKSDAEEFVDAPTSPLPPTPKKTERAAKPAESSKARPPFHIPTDNTSFEVSDLDEKSLIRLVVELDSVKTDRSEYYQPSPSVSPEGKGQGSPVIDCIVVGDSPQKPVPPAPPRLTRTSSAASAVSSSAEPEGIATSQSKTRPGRQKRKRASSKAQGTIPKKKRHDSSQDISGIPASQTATVDDVDVEVHASAEMPAIAAEGEQKEGNHEERIPSSSAEPSSLENQNHEDCSQYSVVPEAGDVMEVEEDDQGVQSQIALELNHSCLQEDDRRPNSEENPLESPPQEEVMQADSQQPTIDGEAEEGAADIAAGPVTSQEVAPVANRVQKILSLFRDGLDELRQAALSRQEVYQIEDMFMDIKRELYEAERRGRA</sequence>
<feature type="compositionally biased region" description="Acidic residues" evidence="7">
    <location>
        <begin position="1643"/>
        <end position="1652"/>
    </location>
</feature>
<dbReference type="GO" id="GO:0005634">
    <property type="term" value="C:nucleus"/>
    <property type="evidence" value="ECO:0007669"/>
    <property type="project" value="UniProtKB-SubCell"/>
</dbReference>
<evidence type="ECO:0000256" key="6">
    <source>
        <dbReference type="ARBA" id="ARBA00023306"/>
    </source>
</evidence>
<protein>
    <recommendedName>
        <fullName evidence="8">Telomere-associated protein Rif1 N-terminal domain-containing protein</fullName>
    </recommendedName>
</protein>
<feature type="region of interest" description="Disordered" evidence="7">
    <location>
        <begin position="1207"/>
        <end position="1248"/>
    </location>
</feature>
<feature type="compositionally biased region" description="Polar residues" evidence="7">
    <location>
        <begin position="1615"/>
        <end position="1626"/>
    </location>
</feature>
<reference evidence="9" key="1">
    <citation type="journal article" date="2023" name="Mol. Phylogenet. Evol.">
        <title>Genome-scale phylogeny and comparative genomics of the fungal order Sordariales.</title>
        <authorList>
            <person name="Hensen N."/>
            <person name="Bonometti L."/>
            <person name="Westerberg I."/>
            <person name="Brannstrom I.O."/>
            <person name="Guillou S."/>
            <person name="Cros-Aarteil S."/>
            <person name="Calhoun S."/>
            <person name="Haridas S."/>
            <person name="Kuo A."/>
            <person name="Mondo S."/>
            <person name="Pangilinan J."/>
            <person name="Riley R."/>
            <person name="LaButti K."/>
            <person name="Andreopoulos B."/>
            <person name="Lipzen A."/>
            <person name="Chen C."/>
            <person name="Yan M."/>
            <person name="Daum C."/>
            <person name="Ng V."/>
            <person name="Clum A."/>
            <person name="Steindorff A."/>
            <person name="Ohm R.A."/>
            <person name="Martin F."/>
            <person name="Silar P."/>
            <person name="Natvig D.O."/>
            <person name="Lalanne C."/>
            <person name="Gautier V."/>
            <person name="Ament-Velasquez S.L."/>
            <person name="Kruys A."/>
            <person name="Hutchinson M.I."/>
            <person name="Powell A.J."/>
            <person name="Barry K."/>
            <person name="Miller A.N."/>
            <person name="Grigoriev I.V."/>
            <person name="Debuchy R."/>
            <person name="Gladieux P."/>
            <person name="Hiltunen Thoren M."/>
            <person name="Johannesson H."/>
        </authorList>
    </citation>
    <scope>NUCLEOTIDE SEQUENCE</scope>
    <source>
        <strain evidence="9">CBS 731.68</strain>
    </source>
</reference>
<evidence type="ECO:0000256" key="3">
    <source>
        <dbReference type="ARBA" id="ARBA00022454"/>
    </source>
</evidence>
<accession>A0AAN6Z944</accession>
<feature type="compositionally biased region" description="Low complexity" evidence="7">
    <location>
        <begin position="1296"/>
        <end position="1306"/>
    </location>
</feature>
<dbReference type="RefSeq" id="XP_062653393.1">
    <property type="nucleotide sequence ID" value="XM_062790316.1"/>
</dbReference>
<dbReference type="SUPFAM" id="SSF48371">
    <property type="entry name" value="ARM repeat"/>
    <property type="match status" value="1"/>
</dbReference>
<evidence type="ECO:0000256" key="2">
    <source>
        <dbReference type="ARBA" id="ARBA00004574"/>
    </source>
</evidence>
<evidence type="ECO:0000256" key="4">
    <source>
        <dbReference type="ARBA" id="ARBA00022895"/>
    </source>
</evidence>
<evidence type="ECO:0000256" key="7">
    <source>
        <dbReference type="SAM" id="MobiDB-lite"/>
    </source>
</evidence>
<feature type="region of interest" description="Disordered" evidence="7">
    <location>
        <begin position="1471"/>
        <end position="1706"/>
    </location>
</feature>
<keyword evidence="3" id="KW-0158">Chromosome</keyword>
<evidence type="ECO:0000259" key="8">
    <source>
        <dbReference type="Pfam" id="PF12231"/>
    </source>
</evidence>
<feature type="region of interest" description="Disordered" evidence="7">
    <location>
        <begin position="1"/>
        <end position="64"/>
    </location>
</feature>
<keyword evidence="6" id="KW-0131">Cell cycle</keyword>
<feature type="compositionally biased region" description="Low complexity" evidence="7">
    <location>
        <begin position="1520"/>
        <end position="1530"/>
    </location>
</feature>
<proteinExistence type="predicted"/>
<dbReference type="GO" id="GO:0140445">
    <property type="term" value="C:chromosome, telomeric repeat region"/>
    <property type="evidence" value="ECO:0007669"/>
    <property type="project" value="TreeGrafter"/>
</dbReference>
<dbReference type="PANTHER" id="PTHR22928:SF3">
    <property type="entry name" value="TELOMERE-ASSOCIATED PROTEIN RIF1"/>
    <property type="match status" value="1"/>
</dbReference>
<keyword evidence="10" id="KW-1185">Reference proteome</keyword>
<evidence type="ECO:0000313" key="10">
    <source>
        <dbReference type="Proteomes" id="UP001302602"/>
    </source>
</evidence>
<feature type="compositionally biased region" description="Basic and acidic residues" evidence="7">
    <location>
        <begin position="1423"/>
        <end position="1436"/>
    </location>
</feature>
<name>A0AAN6Z944_9PEZI</name>
<dbReference type="InterPro" id="IPR016024">
    <property type="entry name" value="ARM-type_fold"/>
</dbReference>
<feature type="compositionally biased region" description="Polar residues" evidence="7">
    <location>
        <begin position="1117"/>
        <end position="1131"/>
    </location>
</feature>
<feature type="region of interest" description="Disordered" evidence="7">
    <location>
        <begin position="1371"/>
        <end position="1455"/>
    </location>
</feature>
<dbReference type="GeneID" id="87827086"/>
<dbReference type="Pfam" id="PF12231">
    <property type="entry name" value="Rif1_N"/>
    <property type="match status" value="1"/>
</dbReference>
<evidence type="ECO:0000256" key="1">
    <source>
        <dbReference type="ARBA" id="ARBA00004123"/>
    </source>
</evidence>
<dbReference type="Proteomes" id="UP001302602">
    <property type="component" value="Unassembled WGS sequence"/>
</dbReference>
<reference evidence="9" key="2">
    <citation type="submission" date="2023-05" db="EMBL/GenBank/DDBJ databases">
        <authorList>
            <consortium name="Lawrence Berkeley National Laboratory"/>
            <person name="Steindorff A."/>
            <person name="Hensen N."/>
            <person name="Bonometti L."/>
            <person name="Westerberg I."/>
            <person name="Brannstrom I.O."/>
            <person name="Guillou S."/>
            <person name="Cros-Aarteil S."/>
            <person name="Calhoun S."/>
            <person name="Haridas S."/>
            <person name="Kuo A."/>
            <person name="Mondo S."/>
            <person name="Pangilinan J."/>
            <person name="Riley R."/>
            <person name="Labutti K."/>
            <person name="Andreopoulos B."/>
            <person name="Lipzen A."/>
            <person name="Chen C."/>
            <person name="Yanf M."/>
            <person name="Daum C."/>
            <person name="Ng V."/>
            <person name="Clum A."/>
            <person name="Ohm R."/>
            <person name="Martin F."/>
            <person name="Silar P."/>
            <person name="Natvig D."/>
            <person name="Lalanne C."/>
            <person name="Gautier V."/>
            <person name="Ament-Velasquez S.L."/>
            <person name="Kruys A."/>
            <person name="Hutchinson M.I."/>
            <person name="Powell A.J."/>
            <person name="Barry K."/>
            <person name="Miller A.N."/>
            <person name="Grigoriev I.V."/>
            <person name="Debuchy R."/>
            <person name="Gladieux P."/>
            <person name="Thoren M.H."/>
            <person name="Johannesson H."/>
        </authorList>
    </citation>
    <scope>NUCLEOTIDE SEQUENCE</scope>
    <source>
        <strain evidence="9">CBS 731.68</strain>
    </source>
</reference>
<organism evidence="9 10">
    <name type="scientific">Parathielavia appendiculata</name>
    <dbReference type="NCBI Taxonomy" id="2587402"/>
    <lineage>
        <taxon>Eukaryota</taxon>
        <taxon>Fungi</taxon>
        <taxon>Dikarya</taxon>
        <taxon>Ascomycota</taxon>
        <taxon>Pezizomycotina</taxon>
        <taxon>Sordariomycetes</taxon>
        <taxon>Sordariomycetidae</taxon>
        <taxon>Sordariales</taxon>
        <taxon>Chaetomiaceae</taxon>
        <taxon>Parathielavia</taxon>
    </lineage>
</organism>
<feature type="compositionally biased region" description="Polar residues" evidence="7">
    <location>
        <begin position="1570"/>
        <end position="1582"/>
    </location>
</feature>
<evidence type="ECO:0000256" key="5">
    <source>
        <dbReference type="ARBA" id="ARBA00023242"/>
    </source>
</evidence>
<keyword evidence="5" id="KW-0539">Nucleus</keyword>
<dbReference type="GO" id="GO:0000723">
    <property type="term" value="P:telomere maintenance"/>
    <property type="evidence" value="ECO:0007669"/>
    <property type="project" value="TreeGrafter"/>
</dbReference>
<feature type="compositionally biased region" description="Basic and acidic residues" evidence="7">
    <location>
        <begin position="1396"/>
        <end position="1407"/>
    </location>
</feature>
<feature type="domain" description="Telomere-associated protein Rif1 N-terminal" evidence="8">
    <location>
        <begin position="149"/>
        <end position="517"/>
    </location>
</feature>
<dbReference type="EMBL" id="MU853223">
    <property type="protein sequence ID" value="KAK4129622.1"/>
    <property type="molecule type" value="Genomic_DNA"/>
</dbReference>
<evidence type="ECO:0000313" key="9">
    <source>
        <dbReference type="EMBL" id="KAK4129622.1"/>
    </source>
</evidence>
<feature type="region of interest" description="Disordered" evidence="7">
    <location>
        <begin position="1283"/>
        <end position="1356"/>
    </location>
</feature>
<feature type="compositionally biased region" description="Basic and acidic residues" evidence="7">
    <location>
        <begin position="1226"/>
        <end position="1239"/>
    </location>
</feature>
<feature type="compositionally biased region" description="Basic and acidic residues" evidence="7">
    <location>
        <begin position="1667"/>
        <end position="1676"/>
    </location>
</feature>
<keyword evidence="4" id="KW-0779">Telomere</keyword>